<gene>
    <name evidence="1" type="ORF">K488DRAFT_88659</name>
</gene>
<reference evidence="1" key="2">
    <citation type="journal article" date="2022" name="New Phytol.">
        <title>Evolutionary transition to the ectomycorrhizal habit in the genomes of a hyperdiverse lineage of mushroom-forming fungi.</title>
        <authorList>
            <person name="Looney B."/>
            <person name="Miyauchi S."/>
            <person name="Morin E."/>
            <person name="Drula E."/>
            <person name="Courty P.E."/>
            <person name="Kohler A."/>
            <person name="Kuo A."/>
            <person name="LaButti K."/>
            <person name="Pangilinan J."/>
            <person name="Lipzen A."/>
            <person name="Riley R."/>
            <person name="Andreopoulos W."/>
            <person name="He G."/>
            <person name="Johnson J."/>
            <person name="Nolan M."/>
            <person name="Tritt A."/>
            <person name="Barry K.W."/>
            <person name="Grigoriev I.V."/>
            <person name="Nagy L.G."/>
            <person name="Hibbett D."/>
            <person name="Henrissat B."/>
            <person name="Matheny P.B."/>
            <person name="Labbe J."/>
            <person name="Martin F.M."/>
        </authorList>
    </citation>
    <scope>NUCLEOTIDE SEQUENCE</scope>
    <source>
        <strain evidence="1">EC-137</strain>
    </source>
</reference>
<protein>
    <submittedName>
        <fullName evidence="1">Uncharacterized protein</fullName>
    </submittedName>
</protein>
<evidence type="ECO:0000313" key="1">
    <source>
        <dbReference type="EMBL" id="KAI0029518.1"/>
    </source>
</evidence>
<organism evidence="1 2">
    <name type="scientific">Vararia minispora EC-137</name>
    <dbReference type="NCBI Taxonomy" id="1314806"/>
    <lineage>
        <taxon>Eukaryota</taxon>
        <taxon>Fungi</taxon>
        <taxon>Dikarya</taxon>
        <taxon>Basidiomycota</taxon>
        <taxon>Agaricomycotina</taxon>
        <taxon>Agaricomycetes</taxon>
        <taxon>Russulales</taxon>
        <taxon>Lachnocladiaceae</taxon>
        <taxon>Vararia</taxon>
    </lineage>
</organism>
<accession>A0ACB8QCJ8</accession>
<reference evidence="1" key="1">
    <citation type="submission" date="2021-02" db="EMBL/GenBank/DDBJ databases">
        <authorList>
            <consortium name="DOE Joint Genome Institute"/>
            <person name="Ahrendt S."/>
            <person name="Looney B.P."/>
            <person name="Miyauchi S."/>
            <person name="Morin E."/>
            <person name="Drula E."/>
            <person name="Courty P.E."/>
            <person name="Chicoki N."/>
            <person name="Fauchery L."/>
            <person name="Kohler A."/>
            <person name="Kuo A."/>
            <person name="Labutti K."/>
            <person name="Pangilinan J."/>
            <person name="Lipzen A."/>
            <person name="Riley R."/>
            <person name="Andreopoulos W."/>
            <person name="He G."/>
            <person name="Johnson J."/>
            <person name="Barry K.W."/>
            <person name="Grigoriev I.V."/>
            <person name="Nagy L."/>
            <person name="Hibbett D."/>
            <person name="Henrissat B."/>
            <person name="Matheny P.B."/>
            <person name="Labbe J."/>
            <person name="Martin F."/>
        </authorList>
    </citation>
    <scope>NUCLEOTIDE SEQUENCE</scope>
    <source>
        <strain evidence="1">EC-137</strain>
    </source>
</reference>
<proteinExistence type="predicted"/>
<sequence length="362" mass="40126">MLEDDLDDPFFRQLRLTAIPVVFETGLFGIFSLLFWLSAYVLARRGLHSRQYALLFILVLVMYASGAAHWAISFSSFVQLVKNPTHAARPSKARATGSLVCLGVNSLLSDLIVLWRVHLVWGRNIFLLIISSILFLGKVAVLVANLQRKAHFGLPACCLADTLSSVGSLLPFLVNVWATLLMLLKAMRVEIAKYIRGSKTWTSLTEKIMVLLVESGLIYCTAWGLFCSLSFANVGREITVSARIGMISELYALLRFGMTQIAGIYPTMVIVVICLWQGTVERRVQSVFVTSAPRFASRPASMLVTSPLQRIASGSIVLAAVDEAARAEHRRTSFHTIVVDVESLRRHSLAVHEEKSERSESV</sequence>
<comment type="caution">
    <text evidence="1">The sequence shown here is derived from an EMBL/GenBank/DDBJ whole genome shotgun (WGS) entry which is preliminary data.</text>
</comment>
<dbReference type="Proteomes" id="UP000814128">
    <property type="component" value="Unassembled WGS sequence"/>
</dbReference>
<keyword evidence="2" id="KW-1185">Reference proteome</keyword>
<evidence type="ECO:0000313" key="2">
    <source>
        <dbReference type="Proteomes" id="UP000814128"/>
    </source>
</evidence>
<dbReference type="EMBL" id="MU273671">
    <property type="protein sequence ID" value="KAI0029518.1"/>
    <property type="molecule type" value="Genomic_DNA"/>
</dbReference>
<name>A0ACB8QCJ8_9AGAM</name>